<reference evidence="6 7" key="1">
    <citation type="submission" date="2014-04" db="EMBL/GenBank/DDBJ databases">
        <title>Marinobacterium kochiensis sp. nov., isolated from sediment sample collected from Kochi backwaters in Kerala, India.</title>
        <authorList>
            <person name="Singh A."/>
            <person name="Pinnaka A.K."/>
        </authorList>
    </citation>
    <scope>NUCLEOTIDE SEQUENCE [LARGE SCALE GENOMIC DNA]</scope>
    <source>
        <strain evidence="6 7">AK27</strain>
    </source>
</reference>
<dbReference type="SUPFAM" id="SSF161098">
    <property type="entry name" value="MetI-like"/>
    <property type="match status" value="1"/>
</dbReference>
<evidence type="ECO:0000256" key="3">
    <source>
        <dbReference type="ARBA" id="ARBA00022989"/>
    </source>
</evidence>
<keyword evidence="3 5" id="KW-1133">Transmembrane helix</keyword>
<evidence type="ECO:0000256" key="1">
    <source>
        <dbReference type="ARBA" id="ARBA00004141"/>
    </source>
</evidence>
<evidence type="ECO:0000256" key="2">
    <source>
        <dbReference type="ARBA" id="ARBA00022692"/>
    </source>
</evidence>
<dbReference type="STRING" id="1232683.ADIMK_0001"/>
<comment type="caution">
    <text evidence="6">The sequence shown here is derived from an EMBL/GenBank/DDBJ whole genome shotgun (WGS) entry which is preliminary data.</text>
</comment>
<dbReference type="InterPro" id="IPR035906">
    <property type="entry name" value="MetI-like_sf"/>
</dbReference>
<proteinExistence type="predicted"/>
<accession>A0A081G4U0</accession>
<organism evidence="6 7">
    <name type="scientific">Marinobacterium lacunae</name>
    <dbReference type="NCBI Taxonomy" id="1232683"/>
    <lineage>
        <taxon>Bacteria</taxon>
        <taxon>Pseudomonadati</taxon>
        <taxon>Pseudomonadota</taxon>
        <taxon>Gammaproteobacteria</taxon>
        <taxon>Oceanospirillales</taxon>
        <taxon>Oceanospirillaceae</taxon>
        <taxon>Marinobacterium</taxon>
    </lineage>
</organism>
<feature type="transmembrane region" description="Helical" evidence="5">
    <location>
        <begin position="14"/>
        <end position="41"/>
    </location>
</feature>
<dbReference type="Gene3D" id="1.10.3720.10">
    <property type="entry name" value="MetI-like"/>
    <property type="match status" value="1"/>
</dbReference>
<name>A0A081G4U0_9GAMM</name>
<evidence type="ECO:0000256" key="4">
    <source>
        <dbReference type="ARBA" id="ARBA00023136"/>
    </source>
</evidence>
<dbReference type="GO" id="GO:0016020">
    <property type="term" value="C:membrane"/>
    <property type="evidence" value="ECO:0007669"/>
    <property type="project" value="UniProtKB-SubCell"/>
</dbReference>
<keyword evidence="7" id="KW-1185">Reference proteome</keyword>
<evidence type="ECO:0000256" key="5">
    <source>
        <dbReference type="SAM" id="Phobius"/>
    </source>
</evidence>
<dbReference type="eggNOG" id="COG4597">
    <property type="taxonomic scope" value="Bacteria"/>
</dbReference>
<keyword evidence="2 5" id="KW-0812">Transmembrane</keyword>
<comment type="subcellular location">
    <subcellularLocation>
        <location evidence="1">Membrane</location>
        <topology evidence="1">Multi-pass membrane protein</topology>
    </subcellularLocation>
</comment>
<gene>
    <name evidence="6" type="ORF">ADIMK_0001</name>
</gene>
<evidence type="ECO:0000313" key="7">
    <source>
        <dbReference type="Proteomes" id="UP000028252"/>
    </source>
</evidence>
<dbReference type="EMBL" id="JMQN01000001">
    <property type="protein sequence ID" value="KEA65795.1"/>
    <property type="molecule type" value="Genomic_DNA"/>
</dbReference>
<sequence length="65" mass="7001">MIEYSEASTYGRTFFVGLLNTVLVSVLGIIAATVLGFILGIARLCTPVRQLADRQAVGAVYRDLP</sequence>
<protein>
    <submittedName>
        <fullName evidence="6">Glutamate Aspartate transport system permease protein GltJ</fullName>
    </submittedName>
</protein>
<evidence type="ECO:0000313" key="6">
    <source>
        <dbReference type="EMBL" id="KEA65795.1"/>
    </source>
</evidence>
<dbReference type="AlphaFoldDB" id="A0A081G4U0"/>
<keyword evidence="4 5" id="KW-0472">Membrane</keyword>
<dbReference type="PATRIC" id="fig|1232683.4.peg.1"/>
<dbReference type="Proteomes" id="UP000028252">
    <property type="component" value="Unassembled WGS sequence"/>
</dbReference>